<evidence type="ECO:0000256" key="1">
    <source>
        <dbReference type="SAM" id="MobiDB-lite"/>
    </source>
</evidence>
<protein>
    <submittedName>
        <fullName evidence="2">Uncharacterized protein</fullName>
    </submittedName>
</protein>
<feature type="region of interest" description="Disordered" evidence="1">
    <location>
        <begin position="245"/>
        <end position="294"/>
    </location>
</feature>
<proteinExistence type="predicted"/>
<reference evidence="2 3" key="1">
    <citation type="submission" date="2018-04" db="EMBL/GenBank/DDBJ databases">
        <authorList>
            <person name="Zhang X."/>
            <person name="Yuan J."/>
            <person name="Li F."/>
            <person name="Xiang J."/>
        </authorList>
    </citation>
    <scope>NUCLEOTIDE SEQUENCE [LARGE SCALE GENOMIC DNA]</scope>
    <source>
        <tissue evidence="2">Muscle</tissue>
    </source>
</reference>
<dbReference type="AlphaFoldDB" id="A0A423TXC9"/>
<evidence type="ECO:0000313" key="3">
    <source>
        <dbReference type="Proteomes" id="UP000283509"/>
    </source>
</evidence>
<organism evidence="2 3">
    <name type="scientific">Penaeus vannamei</name>
    <name type="common">Whiteleg shrimp</name>
    <name type="synonym">Litopenaeus vannamei</name>
    <dbReference type="NCBI Taxonomy" id="6689"/>
    <lineage>
        <taxon>Eukaryota</taxon>
        <taxon>Metazoa</taxon>
        <taxon>Ecdysozoa</taxon>
        <taxon>Arthropoda</taxon>
        <taxon>Crustacea</taxon>
        <taxon>Multicrustacea</taxon>
        <taxon>Malacostraca</taxon>
        <taxon>Eumalacostraca</taxon>
        <taxon>Eucarida</taxon>
        <taxon>Decapoda</taxon>
        <taxon>Dendrobranchiata</taxon>
        <taxon>Penaeoidea</taxon>
        <taxon>Penaeidae</taxon>
        <taxon>Penaeus</taxon>
    </lineage>
</organism>
<feature type="region of interest" description="Disordered" evidence="1">
    <location>
        <begin position="129"/>
        <end position="178"/>
    </location>
</feature>
<feature type="compositionally biased region" description="Polar residues" evidence="1">
    <location>
        <begin position="261"/>
        <end position="277"/>
    </location>
</feature>
<keyword evidence="3" id="KW-1185">Reference proteome</keyword>
<dbReference type="OrthoDB" id="5877502at2759"/>
<name>A0A423TXC9_PENVA</name>
<accession>A0A423TXC9</accession>
<comment type="caution">
    <text evidence="2">The sequence shown here is derived from an EMBL/GenBank/DDBJ whole genome shotgun (WGS) entry which is preliminary data.</text>
</comment>
<dbReference type="Proteomes" id="UP000283509">
    <property type="component" value="Unassembled WGS sequence"/>
</dbReference>
<sequence length="294" mass="32369">MIEEIKTGKKVYYKCILCGAHSDVDSMYNHVIGAKHTERYIDMRMEKRNIPFMTTKMREEYRDLIIKEEGLCIDDIKTITGEKYNPFLWERKRTKCRTLSCSSTPMSSMTNLTFSCSSLYAKPTLLPKRRRPLGIGSRDPPTRRSAKQQRSIKATADHERPVMKGLSTSGHPAAGFHHPRSPAASFDLDGPLFLLGDPSCALAAVLLPPALPRSPSTSSPLLSNPAFAVLSRPFTIAGVNASSESKGSRRFCKDKERKTFRVTSSPGLPSQGHSPNANDGAAGVKGVGRWSGRA</sequence>
<reference evidence="2 3" key="2">
    <citation type="submission" date="2019-01" db="EMBL/GenBank/DDBJ databases">
        <title>The decoding of complex shrimp genome reveals the adaptation for benthos swimmer, frequently molting mechanism and breeding impact on genome.</title>
        <authorList>
            <person name="Sun Y."/>
            <person name="Gao Y."/>
            <person name="Yu Y."/>
        </authorList>
    </citation>
    <scope>NUCLEOTIDE SEQUENCE [LARGE SCALE GENOMIC DNA]</scope>
    <source>
        <tissue evidence="2">Muscle</tissue>
    </source>
</reference>
<evidence type="ECO:0000313" key="2">
    <source>
        <dbReference type="EMBL" id="ROT81114.1"/>
    </source>
</evidence>
<gene>
    <name evidence="2" type="ORF">C7M84_000135</name>
</gene>
<dbReference type="EMBL" id="QCYY01001016">
    <property type="protein sequence ID" value="ROT81114.1"/>
    <property type="molecule type" value="Genomic_DNA"/>
</dbReference>